<dbReference type="Proteomes" id="UP000517916">
    <property type="component" value="Unassembled WGS sequence"/>
</dbReference>
<dbReference type="Gene3D" id="3.40.50.150">
    <property type="entry name" value="Vaccinia Virus protein VP39"/>
    <property type="match status" value="2"/>
</dbReference>
<dbReference type="RefSeq" id="WP_182838044.1">
    <property type="nucleotide sequence ID" value="NZ_BAAABQ010000091.1"/>
</dbReference>
<proteinExistence type="predicted"/>
<dbReference type="InterPro" id="IPR050953">
    <property type="entry name" value="N4_N6_ade-DNA_methylase"/>
</dbReference>
<evidence type="ECO:0000313" key="6">
    <source>
        <dbReference type="EMBL" id="MBA8926838.1"/>
    </source>
</evidence>
<comment type="catalytic activity">
    <reaction evidence="4">
        <text>a 2'-deoxyadenosine in DNA + S-adenosyl-L-methionine = an N(6)-methyl-2'-deoxyadenosine in DNA + S-adenosyl-L-homocysteine + H(+)</text>
        <dbReference type="Rhea" id="RHEA:15197"/>
        <dbReference type="Rhea" id="RHEA-COMP:12418"/>
        <dbReference type="Rhea" id="RHEA-COMP:12419"/>
        <dbReference type="ChEBI" id="CHEBI:15378"/>
        <dbReference type="ChEBI" id="CHEBI:57856"/>
        <dbReference type="ChEBI" id="CHEBI:59789"/>
        <dbReference type="ChEBI" id="CHEBI:90615"/>
        <dbReference type="ChEBI" id="CHEBI:90616"/>
        <dbReference type="EC" id="2.1.1.72"/>
    </reaction>
</comment>
<reference evidence="6 7" key="1">
    <citation type="submission" date="2020-08" db="EMBL/GenBank/DDBJ databases">
        <title>Genomic Encyclopedia of Archaeal and Bacterial Type Strains, Phase II (KMG-II): from individual species to whole genera.</title>
        <authorList>
            <person name="Goeker M."/>
        </authorList>
    </citation>
    <scope>NUCLEOTIDE SEQUENCE [LARGE SCALE GENOMIC DNA]</scope>
    <source>
        <strain evidence="6 7">DSM 43850</strain>
    </source>
</reference>
<keyword evidence="2" id="KW-0489">Methyltransferase</keyword>
<name>A0ABR6BIY1_9PSEU</name>
<dbReference type="EMBL" id="JACJID010000003">
    <property type="protein sequence ID" value="MBA8926838.1"/>
    <property type="molecule type" value="Genomic_DNA"/>
</dbReference>
<evidence type="ECO:0000256" key="2">
    <source>
        <dbReference type="ARBA" id="ARBA00022603"/>
    </source>
</evidence>
<protein>
    <recommendedName>
        <fullName evidence="1">site-specific DNA-methyltransferase (adenine-specific)</fullName>
        <ecNumber evidence="1">2.1.1.72</ecNumber>
    </recommendedName>
</protein>
<dbReference type="EC" id="2.1.1.72" evidence="1"/>
<evidence type="ECO:0000256" key="1">
    <source>
        <dbReference type="ARBA" id="ARBA00011900"/>
    </source>
</evidence>
<comment type="caution">
    <text evidence="6">The sequence shown here is derived from an EMBL/GenBank/DDBJ whole genome shotgun (WGS) entry which is preliminary data.</text>
</comment>
<dbReference type="InterPro" id="IPR029063">
    <property type="entry name" value="SAM-dependent_MTases_sf"/>
</dbReference>
<evidence type="ECO:0000256" key="4">
    <source>
        <dbReference type="ARBA" id="ARBA00047942"/>
    </source>
</evidence>
<dbReference type="PANTHER" id="PTHR33841:SF1">
    <property type="entry name" value="DNA METHYLTRANSFERASE A"/>
    <property type="match status" value="1"/>
</dbReference>
<dbReference type="PANTHER" id="PTHR33841">
    <property type="entry name" value="DNA METHYLTRANSFERASE YEEA-RELATED"/>
    <property type="match status" value="1"/>
</dbReference>
<sequence length="1643" mass="182965">MAEFKAIKNQGEYLSDHYLAELLAKDLGGVRARWKAAQLAQLPNSAQGLRTLGRAFNKAASEITEGLTGDGAQDDDDPRTVLATNPRRRDRQRDFSDILLSALAYPKESTETHQVQRRGQLTVQHLGSERTLQTALTVTGPGGLELIALDATWAGDVDKAIDADSGSLLLEPIRLDGSQSIDLALDAINFLLGVDDAPRYVLLLAGGALVLADSSSWFEGRFLGLDIGTALGQNDTTSGGELETAAALFGAESLLTHDGRTALGDLVDKGRKHAVGVSKELREGLRISVELIAQEIVDRINDAGADPSELGADLPRRLTQQALRYLYRVLFLLYAESRPELGILPSNDDSYQNGYGLARLGELVSYDLPEESAAGLHYYESLALLFRLVEQGHNPLTPAERAAIKDKELGGADADAGIRFEPLRSDLFKNNAIPLISKTLTVGTMVVDTRLRNRVLHLVLEKLMLTSSDARGKAARGGRGYVSYAQLGINQLGAVYEGLMSYTGFFAAEDLYEVAKDGDPAQGTWVLPADRAGEYADDVFVTEEDLVTGERRRKVHRRGSFVYRLSGRERQRSASYYTPEILTEFTVRHALAELIGEDGSESNPPKMTAREILDLTICEPALGSGAFLNEAIRQLAVAYLNRTRHEMAEREDSQEFPVGVQYETELQKVKAYIALHNSYGVDLNETAVELAEVSLWLNAMHEGLQAPWFGLHLRRGNSLIGARRAVYAKPQLKGKAWLSTPPTERPLRKDAEDHTVGADEIHHFLLPAHGWGAVADAKQAKELAAEERNALAKWRTDIRRSPNATDTKRLLALSTRVEQLWTLAKKRLTVSENEVRRSIEVWGLDPKAEPLQASSGAVTREQVERALNDPESPLQRLELVMNAWCALWFWPVGQPHTPSPPTLDQWLDFLEGALGIPLPKGKKSGGGRYGNANSATGDTLGLFAPSNDFEALAEEDENDRRFARGPENKGMVDMLDLTFRFPWLGTVGEIAEREGFFHWELRFAQVFARGGFDLQVGNPPWVRPVWDDELILAEFDPYLALVDQIPQQVFESRRKEIVTESAARGSYLKELTSWAGLNEHLGEQVEHKVLAGLKTNLYMNFMERAWRNLATGGTVGLIHPASFLVDPVGGELRAAAYERLRRLIQFGNHILLFEEIDNNNTFVCAVYGGSQQVCYMQVSRLAHPGTADGSFGHNGDGEVPGIQLPSGGWDFRPHRDRVITVTDEVLEAWARLVDAPGTPARYARMMRPVTVADNEALRILANFDERTSNYRYEWSLGFLEDQAKKNGYTVWRTEIPEVWEEVVLQGPLFTVATPFAKQPNPGCRSNKDYSPWDLTVIGENALPRTNYQRASGRDEFERAQIKHDSGVYLPNFWRVTWRNMTVANMERALHVALLLPGPTHVHTVFSMALEDRRKTAAVAGLWSSLPLDYLVKASGTSKVNIELARQFPAPLSHPLTTPLLLRTLRLNCLTRDYAPIWNELFDEAWLMDRWTAKESNATVALQTVNPDWGMSTPLRTDYDRRMALVEIDALVALMLGLSAEQLCAMYRSQFAVLRKYEWEMFFHSDGHKIGASTHNVGVRQTDAETEIIKAWKKAKLNPDAEDVVPPSDWVKPDREAEMTRAYEEFERRLAAGEYPPVQDSEVA</sequence>
<keyword evidence="3" id="KW-0808">Transferase</keyword>
<feature type="region of interest" description="Disordered" evidence="5">
    <location>
        <begin position="65"/>
        <end position="88"/>
    </location>
</feature>
<evidence type="ECO:0000313" key="7">
    <source>
        <dbReference type="Proteomes" id="UP000517916"/>
    </source>
</evidence>
<keyword evidence="7" id="KW-1185">Reference proteome</keyword>
<gene>
    <name evidence="6" type="ORF">BC739_004044</name>
</gene>
<evidence type="ECO:0000256" key="3">
    <source>
        <dbReference type="ARBA" id="ARBA00022679"/>
    </source>
</evidence>
<organism evidence="6 7">
    <name type="scientific">Kutzneria viridogrisea</name>
    <dbReference type="NCBI Taxonomy" id="47990"/>
    <lineage>
        <taxon>Bacteria</taxon>
        <taxon>Bacillati</taxon>
        <taxon>Actinomycetota</taxon>
        <taxon>Actinomycetes</taxon>
        <taxon>Pseudonocardiales</taxon>
        <taxon>Pseudonocardiaceae</taxon>
        <taxon>Kutzneria</taxon>
    </lineage>
</organism>
<accession>A0ABR6BIY1</accession>
<dbReference type="SUPFAM" id="SSF53335">
    <property type="entry name" value="S-adenosyl-L-methionine-dependent methyltransferases"/>
    <property type="match status" value="1"/>
</dbReference>
<evidence type="ECO:0000256" key="5">
    <source>
        <dbReference type="SAM" id="MobiDB-lite"/>
    </source>
</evidence>